<protein>
    <recommendedName>
        <fullName evidence="4">Flagellar brake protein YcgR</fullName>
    </recommendedName>
    <alternativeName>
        <fullName evidence="4">Cyclic di-GMP binding protein YcgR</fullName>
    </alternativeName>
</protein>
<dbReference type="GO" id="GO:0035438">
    <property type="term" value="F:cyclic-di-GMP binding"/>
    <property type="evidence" value="ECO:0007669"/>
    <property type="project" value="UniProtKB-UniRule"/>
</dbReference>
<dbReference type="Gene3D" id="2.30.110.10">
    <property type="entry name" value="Electron Transport, Fmn-binding Protein, Chain A"/>
    <property type="match status" value="1"/>
</dbReference>
<comment type="similarity">
    <text evidence="4">Belongs to the YcgR family.</text>
</comment>
<evidence type="ECO:0000256" key="3">
    <source>
        <dbReference type="ARBA" id="ARBA00023143"/>
    </source>
</evidence>
<keyword evidence="8" id="KW-1185">Reference proteome</keyword>
<reference evidence="7 8" key="1">
    <citation type="submission" date="2019-03" db="EMBL/GenBank/DDBJ databases">
        <title>Complete genome sequence of Ferrigenium kumadai strain An22, a microaerophilic iron-oxidizing bacterium isolated from a paddy field soil.</title>
        <authorList>
            <person name="Watanabe T."/>
            <person name="Asakawa S."/>
        </authorList>
    </citation>
    <scope>NUCLEOTIDE SEQUENCE [LARGE SCALE GENOMIC DNA]</scope>
    <source>
        <strain evidence="7 8">An22</strain>
    </source>
</reference>
<comment type="subcellular location">
    <subcellularLocation>
        <location evidence="4">Bacterial flagellum basal body</location>
    </subcellularLocation>
</comment>
<dbReference type="HAMAP" id="MF_01457">
    <property type="entry name" value="YcgR"/>
    <property type="match status" value="1"/>
</dbReference>
<name>A0AAN1VZR9_9PROT</name>
<evidence type="ECO:0000313" key="7">
    <source>
        <dbReference type="EMBL" id="BBI98781.1"/>
    </source>
</evidence>
<dbReference type="GO" id="GO:0009425">
    <property type="term" value="C:bacterial-type flagellum basal body"/>
    <property type="evidence" value="ECO:0007669"/>
    <property type="project" value="UniProtKB-SubCell"/>
</dbReference>
<dbReference type="GO" id="GO:0071973">
    <property type="term" value="P:bacterial-type flagellum-dependent cell motility"/>
    <property type="evidence" value="ECO:0007669"/>
    <property type="project" value="UniProtKB-UniRule"/>
</dbReference>
<gene>
    <name evidence="4" type="primary">ycgR</name>
    <name evidence="7" type="ORF">FGKAn22_04740</name>
</gene>
<keyword evidence="1 4" id="KW-0973">c-di-GMP</keyword>
<dbReference type="Gene3D" id="2.40.10.220">
    <property type="entry name" value="predicted glycosyltransferase like domains"/>
    <property type="match status" value="1"/>
</dbReference>
<evidence type="ECO:0000259" key="5">
    <source>
        <dbReference type="Pfam" id="PF07238"/>
    </source>
</evidence>
<dbReference type="InterPro" id="IPR012349">
    <property type="entry name" value="Split_barrel_FMN-bd"/>
</dbReference>
<dbReference type="RefSeq" id="WP_212786395.1">
    <property type="nucleotide sequence ID" value="NZ_AP019536.1"/>
</dbReference>
<organism evidence="7 8">
    <name type="scientific">Ferrigenium kumadai</name>
    <dbReference type="NCBI Taxonomy" id="1682490"/>
    <lineage>
        <taxon>Bacteria</taxon>
        <taxon>Pseudomonadati</taxon>
        <taxon>Pseudomonadota</taxon>
        <taxon>Betaproteobacteria</taxon>
        <taxon>Nitrosomonadales</taxon>
        <taxon>Gallionellaceae</taxon>
        <taxon>Ferrigenium</taxon>
    </lineage>
</organism>
<evidence type="ECO:0000259" key="6">
    <source>
        <dbReference type="Pfam" id="PF07317"/>
    </source>
</evidence>
<feature type="domain" description="PilZ" evidence="5">
    <location>
        <begin position="126"/>
        <end position="241"/>
    </location>
</feature>
<comment type="subunit">
    <text evidence="4">Monomer. Interacts with the flagellar basal bodies.</text>
</comment>
<dbReference type="Pfam" id="PF07238">
    <property type="entry name" value="PilZ"/>
    <property type="match status" value="1"/>
</dbReference>
<evidence type="ECO:0000256" key="1">
    <source>
        <dbReference type="ARBA" id="ARBA00022636"/>
    </source>
</evidence>
<accession>A0AAN1VZR9</accession>
<sequence length="251" mass="28523">MEKDIPLKIEIFSSEDDDKHRITSAKEIEFILHKIAEKESRVALYYGNSNEFILVTLLGVDNKGLWLEQSPNEADNRRVIESKRLIFVSSHQQVKVQFTAHQAGSVEYRGYPSFYLPLPDHIYRLQRREYYRLSTPVSSPLRCIIPMGRTPARKPCEVTVMDISGGGVGLTCSETDIDLVPGEIYPDCRIDLPEVGTIYATIEVKSLAVLTSPSGRTHKRAGCEFKNLDGQSTILLQRYVTNMQRERSKTQ</sequence>
<evidence type="ECO:0000256" key="4">
    <source>
        <dbReference type="HAMAP-Rule" id="MF_01457"/>
    </source>
</evidence>
<feature type="domain" description="Type III secretion system flagellar brake protein YcgR PilZN" evidence="6">
    <location>
        <begin position="21"/>
        <end position="124"/>
    </location>
</feature>
<dbReference type="InterPro" id="IPR009926">
    <property type="entry name" value="T3SS_YcgR_PilZN"/>
</dbReference>
<dbReference type="InterPro" id="IPR009875">
    <property type="entry name" value="PilZ_domain"/>
</dbReference>
<dbReference type="InterPro" id="IPR023787">
    <property type="entry name" value="T3SS_YcgR"/>
</dbReference>
<dbReference type="KEGG" id="fku:FGKAn22_04740"/>
<dbReference type="AlphaFoldDB" id="A0AAN1VZR9"/>
<evidence type="ECO:0000313" key="8">
    <source>
        <dbReference type="Proteomes" id="UP001319121"/>
    </source>
</evidence>
<proteinExistence type="inferred from homology"/>
<dbReference type="EMBL" id="AP019536">
    <property type="protein sequence ID" value="BBI98781.1"/>
    <property type="molecule type" value="Genomic_DNA"/>
</dbReference>
<evidence type="ECO:0000256" key="2">
    <source>
        <dbReference type="ARBA" id="ARBA00022741"/>
    </source>
</evidence>
<dbReference type="Pfam" id="PF07317">
    <property type="entry name" value="PilZN"/>
    <property type="match status" value="1"/>
</dbReference>
<comment type="function">
    <text evidence="4">Acts as a flagellar brake, regulating swimming and swarming in a bis-(3'-5') cyclic diguanylic acid (c-di-GMP)-dependent manner. Binds 1 c-di-GMP dimer per subunit. Increasing levels of c-di-GMP lead to decreased motility.</text>
</comment>
<dbReference type="GO" id="GO:0071945">
    <property type="term" value="P:regulation of bacterial-type flagellum-dependent cell motility by regulation of motor speed"/>
    <property type="evidence" value="ECO:0007669"/>
    <property type="project" value="UniProtKB-UniRule"/>
</dbReference>
<keyword evidence="3 4" id="KW-0975">Bacterial flagellum</keyword>
<keyword evidence="2 4" id="KW-0547">Nucleotide-binding</keyword>
<dbReference type="Proteomes" id="UP001319121">
    <property type="component" value="Chromosome"/>
</dbReference>